<name>A0A197JDQ6_9FUNG</name>
<feature type="region of interest" description="Disordered" evidence="1">
    <location>
        <begin position="459"/>
        <end position="564"/>
    </location>
</feature>
<keyword evidence="2" id="KW-0472">Membrane</keyword>
<dbReference type="AlphaFoldDB" id="A0A197JDQ6"/>
<keyword evidence="2" id="KW-0812">Transmembrane</keyword>
<feature type="compositionally biased region" description="Polar residues" evidence="1">
    <location>
        <begin position="479"/>
        <end position="493"/>
    </location>
</feature>
<accession>A0A197JDQ6</accession>
<sequence length="564" mass="60540">MTSVPVYIHTCIAPGPSSTSVYLVGVPVTNEGRLEVYTVDLSNINSPVATFKTSHSSTFWTSAAAKSCFNFESNPGDLNSPIIVQQFKPNSYFVNIYPNGTTSTPFSFKNTDFVSPKLCSITGSSENQEWVTAYMNATIPGKTTNSVWGGMRLHATNASDNTVSYLTSENPTSNPLLSVGTYVAASVTMAQGYHTVFDTNGGGMVYKVEDSTAPVTSNNTNVVSLSSPQQVNMSGVRLTSNAIPITMGKVAYIMDQASDLSVRLYSLNPSQSSNLMPVPVSGKVPMFSSFMATTVMNGNIILYSISGGGVAAFNSFDTNALTWSGPNLMVPEASPYPPNPSYPSSPPSSTILSPASCPGSGCPTNKSPTGAIIGGVVGGLVLLAIAAFFLIRYRRNSNKNTLGAVPVSSTDTESQNMGAVSPMQQNKHQSFLLPPYEQQQQVPMQMQQWRTSDPYHLFNPQEPSPSEGRASPTMHLVRQPQQTSPVNLWSQPQEDAASQAHIQPNIYLPPSVGSPQQIDTGIDTSYSRATRPPTLYVPVNQIPPNSIASRQEDVQHHSTDKYVE</sequence>
<dbReference type="EMBL" id="KV442128">
    <property type="protein sequence ID" value="OAQ23138.1"/>
    <property type="molecule type" value="Genomic_DNA"/>
</dbReference>
<dbReference type="OrthoDB" id="2431312at2759"/>
<feature type="transmembrane region" description="Helical" evidence="2">
    <location>
        <begin position="370"/>
        <end position="391"/>
    </location>
</feature>
<keyword evidence="4" id="KW-1185">Reference proteome</keyword>
<gene>
    <name evidence="3" type="ORF">K457DRAFT_130752</name>
</gene>
<dbReference type="Proteomes" id="UP000078512">
    <property type="component" value="Unassembled WGS sequence"/>
</dbReference>
<evidence type="ECO:0008006" key="5">
    <source>
        <dbReference type="Google" id="ProtNLM"/>
    </source>
</evidence>
<organism evidence="3 4">
    <name type="scientific">Linnemannia elongata AG-77</name>
    <dbReference type="NCBI Taxonomy" id="1314771"/>
    <lineage>
        <taxon>Eukaryota</taxon>
        <taxon>Fungi</taxon>
        <taxon>Fungi incertae sedis</taxon>
        <taxon>Mucoromycota</taxon>
        <taxon>Mortierellomycotina</taxon>
        <taxon>Mortierellomycetes</taxon>
        <taxon>Mortierellales</taxon>
        <taxon>Mortierellaceae</taxon>
        <taxon>Linnemannia</taxon>
    </lineage>
</organism>
<proteinExistence type="predicted"/>
<reference evidence="3 4" key="1">
    <citation type="submission" date="2016-05" db="EMBL/GenBank/DDBJ databases">
        <title>Genome sequencing reveals origins of a unique bacterial endosymbiosis in the earliest lineages of terrestrial Fungi.</title>
        <authorList>
            <consortium name="DOE Joint Genome Institute"/>
            <person name="Uehling J."/>
            <person name="Gryganskyi A."/>
            <person name="Hameed K."/>
            <person name="Tschaplinski T."/>
            <person name="Misztal P."/>
            <person name="Wu S."/>
            <person name="Desiro A."/>
            <person name="Vande Pol N."/>
            <person name="Du Z.-Y."/>
            <person name="Zienkiewicz A."/>
            <person name="Zienkiewicz K."/>
            <person name="Morin E."/>
            <person name="Tisserant E."/>
            <person name="Splivallo R."/>
            <person name="Hainaut M."/>
            <person name="Henrissat B."/>
            <person name="Ohm R."/>
            <person name="Kuo A."/>
            <person name="Yan J."/>
            <person name="Lipzen A."/>
            <person name="Nolan M."/>
            <person name="Labutti K."/>
            <person name="Barry K."/>
            <person name="Goldstein A."/>
            <person name="Labbe J."/>
            <person name="Schadt C."/>
            <person name="Tuskan G."/>
            <person name="Grigoriev I."/>
            <person name="Martin F."/>
            <person name="Vilgalys R."/>
            <person name="Bonito G."/>
        </authorList>
    </citation>
    <scope>NUCLEOTIDE SEQUENCE [LARGE SCALE GENOMIC DNA]</scope>
    <source>
        <strain evidence="3 4">AG-77</strain>
    </source>
</reference>
<feature type="compositionally biased region" description="Basic and acidic residues" evidence="1">
    <location>
        <begin position="550"/>
        <end position="564"/>
    </location>
</feature>
<feature type="compositionally biased region" description="Polar residues" evidence="1">
    <location>
        <begin position="513"/>
        <end position="528"/>
    </location>
</feature>
<evidence type="ECO:0000313" key="3">
    <source>
        <dbReference type="EMBL" id="OAQ23138.1"/>
    </source>
</evidence>
<evidence type="ECO:0000256" key="1">
    <source>
        <dbReference type="SAM" id="MobiDB-lite"/>
    </source>
</evidence>
<evidence type="ECO:0000313" key="4">
    <source>
        <dbReference type="Proteomes" id="UP000078512"/>
    </source>
</evidence>
<keyword evidence="2" id="KW-1133">Transmembrane helix</keyword>
<protein>
    <recommendedName>
        <fullName evidence="5">Transmembrane protein</fullName>
    </recommendedName>
</protein>
<evidence type="ECO:0000256" key="2">
    <source>
        <dbReference type="SAM" id="Phobius"/>
    </source>
</evidence>